<reference evidence="1 2" key="1">
    <citation type="submission" date="2018-08" db="EMBL/GenBank/DDBJ databases">
        <title>Wenzhouxiangella salilacus sp. nov., a novel bacterium isolated from a saline lake in Xinjiang Province, China.</title>
        <authorList>
            <person name="Han S."/>
        </authorList>
    </citation>
    <scope>NUCLEOTIDE SEQUENCE [LARGE SCALE GENOMIC DNA]</scope>
    <source>
        <strain evidence="1 2">XDB06</strain>
    </source>
</reference>
<keyword evidence="2" id="KW-1185">Reference proteome</keyword>
<dbReference type="PANTHER" id="PTHR43975:SF2">
    <property type="entry name" value="EG:BACR7A4.14 PROTEIN-RELATED"/>
    <property type="match status" value="1"/>
</dbReference>
<accession>A0A3E1KB84</accession>
<protein>
    <submittedName>
        <fullName evidence="1">SDR family oxidoreductase</fullName>
    </submittedName>
</protein>
<dbReference type="PRINTS" id="PR00081">
    <property type="entry name" value="GDHRDH"/>
</dbReference>
<evidence type="ECO:0000313" key="1">
    <source>
        <dbReference type="EMBL" id="RFF31772.1"/>
    </source>
</evidence>
<sequence length="276" mass="28485">MPEVIVVIGSGSIGQAIARRVSAGKRILLADLQQDNAEAVATVLGDAGFEVEPTTVDVSSRSSVESLAQQATGLGEVTGVIHSAGVSPSNAPPEIIFKVDLYGTAVVLDVFGTVIADGGSGLVVSSQAGHRLAPLAPEETEALATTPADELLDLPVLQSERVTDSLLAYQIAKRGSSLRVQAESVRWARRGARVNAVSPGIVVTPLSRRELSGPHSHQYQRMIDACAAGRAGTPDEIGSLGAFLMGPEAQFISGSDFLADGGVTAAYWWGDLASGS</sequence>
<dbReference type="RefSeq" id="WP_116649783.1">
    <property type="nucleotide sequence ID" value="NZ_QUZK01000016.1"/>
</dbReference>
<dbReference type="InterPro" id="IPR002347">
    <property type="entry name" value="SDR_fam"/>
</dbReference>
<dbReference type="SUPFAM" id="SSF51735">
    <property type="entry name" value="NAD(P)-binding Rossmann-fold domains"/>
    <property type="match status" value="1"/>
</dbReference>
<dbReference type="AlphaFoldDB" id="A0A3E1KB84"/>
<organism evidence="1 2">
    <name type="scientific">Wenzhouxiangella sediminis</name>
    <dbReference type="NCBI Taxonomy" id="1792836"/>
    <lineage>
        <taxon>Bacteria</taxon>
        <taxon>Pseudomonadati</taxon>
        <taxon>Pseudomonadota</taxon>
        <taxon>Gammaproteobacteria</taxon>
        <taxon>Chromatiales</taxon>
        <taxon>Wenzhouxiangellaceae</taxon>
        <taxon>Wenzhouxiangella</taxon>
    </lineage>
</organism>
<dbReference type="Gene3D" id="3.40.50.720">
    <property type="entry name" value="NAD(P)-binding Rossmann-like Domain"/>
    <property type="match status" value="1"/>
</dbReference>
<evidence type="ECO:0000313" key="2">
    <source>
        <dbReference type="Proteomes" id="UP000260351"/>
    </source>
</evidence>
<dbReference type="NCBIfam" id="NF005395">
    <property type="entry name" value="PRK06940.1"/>
    <property type="match status" value="1"/>
</dbReference>
<comment type="caution">
    <text evidence="1">The sequence shown here is derived from an EMBL/GenBank/DDBJ whole genome shotgun (WGS) entry which is preliminary data.</text>
</comment>
<proteinExistence type="predicted"/>
<dbReference type="PANTHER" id="PTHR43975">
    <property type="entry name" value="ZGC:101858"/>
    <property type="match status" value="1"/>
</dbReference>
<dbReference type="OrthoDB" id="5801166at2"/>
<dbReference type="InterPro" id="IPR036291">
    <property type="entry name" value="NAD(P)-bd_dom_sf"/>
</dbReference>
<name>A0A3E1KB84_9GAMM</name>
<gene>
    <name evidence="1" type="ORF">DZC52_03495</name>
</gene>
<dbReference type="Pfam" id="PF13561">
    <property type="entry name" value="adh_short_C2"/>
    <property type="match status" value="2"/>
</dbReference>
<dbReference type="Proteomes" id="UP000260351">
    <property type="component" value="Unassembled WGS sequence"/>
</dbReference>
<dbReference type="EMBL" id="QUZK01000016">
    <property type="protein sequence ID" value="RFF31772.1"/>
    <property type="molecule type" value="Genomic_DNA"/>
</dbReference>